<evidence type="ECO:0008006" key="4">
    <source>
        <dbReference type="Google" id="ProtNLM"/>
    </source>
</evidence>
<organism evidence="2 3">
    <name type="scientific">Alkalibacillus silvisoli</name>
    <dbReference type="NCBI Taxonomy" id="392823"/>
    <lineage>
        <taxon>Bacteria</taxon>
        <taxon>Bacillati</taxon>
        <taxon>Bacillota</taxon>
        <taxon>Bacilli</taxon>
        <taxon>Bacillales</taxon>
        <taxon>Bacillaceae</taxon>
        <taxon>Alkalibacillus</taxon>
    </lineage>
</organism>
<sequence length="101" mass="11649">MPILISIFVVSIVLYLYFKVRILNYKNPLYMHYTNGKARIALGLFISTFGMNQYAHYQSQFALFITIIFLALGVAQIVYGYKIFKHYRQEILKAEAAGDLG</sequence>
<dbReference type="Pfam" id="PF14007">
    <property type="entry name" value="YtpI"/>
    <property type="match status" value="1"/>
</dbReference>
<evidence type="ECO:0000313" key="3">
    <source>
        <dbReference type="Proteomes" id="UP001500740"/>
    </source>
</evidence>
<name>A0ABN0ZR89_9BACI</name>
<feature type="transmembrane region" description="Helical" evidence="1">
    <location>
        <begin position="61"/>
        <end position="81"/>
    </location>
</feature>
<evidence type="ECO:0000256" key="1">
    <source>
        <dbReference type="SAM" id="Phobius"/>
    </source>
</evidence>
<protein>
    <recommendedName>
        <fullName evidence="4">YtpI-like protein</fullName>
    </recommendedName>
</protein>
<accession>A0ABN0ZR89</accession>
<feature type="transmembrane region" description="Helical" evidence="1">
    <location>
        <begin position="36"/>
        <end position="55"/>
    </location>
</feature>
<reference evidence="2 3" key="1">
    <citation type="journal article" date="2019" name="Int. J. Syst. Evol. Microbiol.">
        <title>The Global Catalogue of Microorganisms (GCM) 10K type strain sequencing project: providing services to taxonomists for standard genome sequencing and annotation.</title>
        <authorList>
            <consortium name="The Broad Institute Genomics Platform"/>
            <consortium name="The Broad Institute Genome Sequencing Center for Infectious Disease"/>
            <person name="Wu L."/>
            <person name="Ma J."/>
        </authorList>
    </citation>
    <scope>NUCLEOTIDE SEQUENCE [LARGE SCALE GENOMIC DNA]</scope>
    <source>
        <strain evidence="2 3">JCM 14193</strain>
    </source>
</reference>
<dbReference type="Proteomes" id="UP001500740">
    <property type="component" value="Unassembled WGS sequence"/>
</dbReference>
<gene>
    <name evidence="2" type="ORF">GCM10008935_08820</name>
</gene>
<dbReference type="EMBL" id="BAAACZ010000009">
    <property type="protein sequence ID" value="GAA0456209.1"/>
    <property type="molecule type" value="Genomic_DNA"/>
</dbReference>
<keyword evidence="1" id="KW-1133">Transmembrane helix</keyword>
<comment type="caution">
    <text evidence="2">The sequence shown here is derived from an EMBL/GenBank/DDBJ whole genome shotgun (WGS) entry which is preliminary data.</text>
</comment>
<keyword evidence="1" id="KW-0812">Transmembrane</keyword>
<dbReference type="RefSeq" id="WP_343782059.1">
    <property type="nucleotide sequence ID" value="NZ_BAAACZ010000009.1"/>
</dbReference>
<evidence type="ECO:0000313" key="2">
    <source>
        <dbReference type="EMBL" id="GAA0456209.1"/>
    </source>
</evidence>
<keyword evidence="1" id="KW-0472">Membrane</keyword>
<dbReference type="InterPro" id="IPR025618">
    <property type="entry name" value="YtpI"/>
</dbReference>
<proteinExistence type="predicted"/>
<keyword evidence="3" id="KW-1185">Reference proteome</keyword>
<feature type="transmembrane region" description="Helical" evidence="1">
    <location>
        <begin position="6"/>
        <end position="24"/>
    </location>
</feature>